<dbReference type="SUPFAM" id="SSF103190">
    <property type="entry name" value="Sensory domain-like"/>
    <property type="match status" value="1"/>
</dbReference>
<evidence type="ECO:0000256" key="7">
    <source>
        <dbReference type="ARBA" id="ARBA00022692"/>
    </source>
</evidence>
<evidence type="ECO:0000256" key="10">
    <source>
        <dbReference type="ARBA" id="ARBA00022840"/>
    </source>
</evidence>
<dbReference type="SUPFAM" id="SSF55874">
    <property type="entry name" value="ATPase domain of HSP90 chaperone/DNA topoisomerase II/histidine kinase"/>
    <property type="match status" value="1"/>
</dbReference>
<dbReference type="PRINTS" id="PR00344">
    <property type="entry name" value="BCTRLSENSOR"/>
</dbReference>
<comment type="catalytic activity">
    <reaction evidence="1">
        <text>ATP + protein L-histidine = ADP + protein N-phospho-L-histidine.</text>
        <dbReference type="EC" id="2.7.13.3"/>
    </reaction>
</comment>
<dbReference type="AlphaFoldDB" id="A0A495FLR8"/>
<keyword evidence="6" id="KW-0808">Transferase</keyword>
<sequence length="583" mass="61614">MEAADTVVPELGDRRSAHKTGMAFSTKMLVLQLTVVVVVVVLTAGVYGWLSYQRLSAEIGSKSLAVAQSMAVEDIVRRELGAGSAAASTPANTRLRTGAVQQLAETLRSRTDALFVVVTDRYGMRWSHPNPAELGRPVSTSPDAALSGQEITVEEIGTLGPSVRSKVPVWSADGRAVVGEVSVGFSTSDVLTGLQTAIFPILGIAAVALAFGAAGTMLLSRRLRTHTLGLEPSEIGELVQDQAVVLYGVVEGVIGIAEDGHVTVCNDKARRLLGLEDTSGRTLSELGLPPRVLALLEPGNADDQRSVQMMVNDSVLIMTARKVVRGRRKLGWVLMVRDRTDVEALSRQLDAVGALSTALRAQRHEFANRLHAVSGLLNVGRPAEAADYLQETLKSGPLKYPVDFAGRLEDTYLQAFIGAKALRAAEVGIPLRLGESTLVAGTVADPQNVTTVLGNLVDNAVTAAVRGASRDRWVEVELLSEDTTLYITVADSGDGLQADDREAPFTEGYSTSSAADGRDVPRGTNDQEFGQGEGLGLALSRQIARSGGGDVWVVSPGSPGGPGAVFCARLPQVLDTTGWKEHA</sequence>
<dbReference type="Proteomes" id="UP000276055">
    <property type="component" value="Unassembled WGS sequence"/>
</dbReference>
<protein>
    <recommendedName>
        <fullName evidence="3">histidine kinase</fullName>
        <ecNumber evidence="3">2.7.13.3</ecNumber>
    </recommendedName>
</protein>
<keyword evidence="12" id="KW-0902">Two-component regulatory system</keyword>
<feature type="transmembrane region" description="Helical" evidence="15">
    <location>
        <begin position="29"/>
        <end position="50"/>
    </location>
</feature>
<accession>A0A495FLR8</accession>
<dbReference type="InterPro" id="IPR039506">
    <property type="entry name" value="SPOB_a"/>
</dbReference>
<keyword evidence="4" id="KW-1003">Cell membrane</keyword>
<keyword evidence="8" id="KW-0547">Nucleotide-binding</keyword>
<dbReference type="GO" id="GO:0000155">
    <property type="term" value="F:phosphorelay sensor kinase activity"/>
    <property type="evidence" value="ECO:0007669"/>
    <property type="project" value="InterPro"/>
</dbReference>
<feature type="region of interest" description="Disordered" evidence="14">
    <location>
        <begin position="497"/>
        <end position="532"/>
    </location>
</feature>
<organism evidence="17 18">
    <name type="scientific">Arthrobacter oryzae</name>
    <dbReference type="NCBI Taxonomy" id="409290"/>
    <lineage>
        <taxon>Bacteria</taxon>
        <taxon>Bacillati</taxon>
        <taxon>Actinomycetota</taxon>
        <taxon>Actinomycetes</taxon>
        <taxon>Micrococcales</taxon>
        <taxon>Micrococcaceae</taxon>
        <taxon>Arthrobacter</taxon>
    </lineage>
</organism>
<dbReference type="Gene3D" id="3.30.565.10">
    <property type="entry name" value="Histidine kinase-like ATPase, C-terminal domain"/>
    <property type="match status" value="1"/>
</dbReference>
<evidence type="ECO:0000256" key="11">
    <source>
        <dbReference type="ARBA" id="ARBA00022989"/>
    </source>
</evidence>
<dbReference type="InterPro" id="IPR004358">
    <property type="entry name" value="Sig_transdc_His_kin-like_C"/>
</dbReference>
<evidence type="ECO:0000256" key="4">
    <source>
        <dbReference type="ARBA" id="ARBA00022475"/>
    </source>
</evidence>
<evidence type="ECO:0000256" key="12">
    <source>
        <dbReference type="ARBA" id="ARBA00023012"/>
    </source>
</evidence>
<keyword evidence="10" id="KW-0067">ATP-binding</keyword>
<keyword evidence="9 17" id="KW-0418">Kinase</keyword>
<gene>
    <name evidence="17" type="ORF">C8D78_0504</name>
</gene>
<dbReference type="SUPFAM" id="SSF55890">
    <property type="entry name" value="Sporulation response regulatory protein Spo0B"/>
    <property type="match status" value="1"/>
</dbReference>
<comment type="subcellular location">
    <subcellularLocation>
        <location evidence="2">Cell membrane</location>
        <topology evidence="2">Multi-pass membrane protein</topology>
    </subcellularLocation>
</comment>
<name>A0A495FLR8_9MICC</name>
<dbReference type="Pfam" id="PF02518">
    <property type="entry name" value="HATPase_c"/>
    <property type="match status" value="1"/>
</dbReference>
<keyword evidence="13 15" id="KW-0472">Membrane</keyword>
<dbReference type="PROSITE" id="PS50109">
    <property type="entry name" value="HIS_KIN"/>
    <property type="match status" value="1"/>
</dbReference>
<dbReference type="InterPro" id="IPR003594">
    <property type="entry name" value="HATPase_dom"/>
</dbReference>
<dbReference type="Pfam" id="PF14689">
    <property type="entry name" value="SPOB_a"/>
    <property type="match status" value="1"/>
</dbReference>
<dbReference type="InterPro" id="IPR005467">
    <property type="entry name" value="His_kinase_dom"/>
</dbReference>
<dbReference type="Pfam" id="PF17203">
    <property type="entry name" value="sCache_3_2"/>
    <property type="match status" value="1"/>
</dbReference>
<feature type="transmembrane region" description="Helical" evidence="15">
    <location>
        <begin position="197"/>
        <end position="219"/>
    </location>
</feature>
<feature type="domain" description="Histidine kinase" evidence="16">
    <location>
        <begin position="444"/>
        <end position="574"/>
    </location>
</feature>
<evidence type="ECO:0000313" key="17">
    <source>
        <dbReference type="EMBL" id="RKR30184.1"/>
    </source>
</evidence>
<dbReference type="InterPro" id="IPR036890">
    <property type="entry name" value="HATPase_C_sf"/>
</dbReference>
<keyword evidence="5" id="KW-0597">Phosphoprotein</keyword>
<dbReference type="GO" id="GO:0005524">
    <property type="term" value="F:ATP binding"/>
    <property type="evidence" value="ECO:0007669"/>
    <property type="project" value="UniProtKB-KW"/>
</dbReference>
<dbReference type="SMART" id="SM00387">
    <property type="entry name" value="HATPase_c"/>
    <property type="match status" value="1"/>
</dbReference>
<evidence type="ECO:0000256" key="5">
    <source>
        <dbReference type="ARBA" id="ARBA00022553"/>
    </source>
</evidence>
<evidence type="ECO:0000256" key="15">
    <source>
        <dbReference type="SAM" id="Phobius"/>
    </source>
</evidence>
<comment type="caution">
    <text evidence="17">The sequence shown here is derived from an EMBL/GenBank/DDBJ whole genome shotgun (WGS) entry which is preliminary data.</text>
</comment>
<dbReference type="EC" id="2.7.13.3" evidence="3"/>
<keyword evidence="7 15" id="KW-0812">Transmembrane</keyword>
<dbReference type="InterPro" id="IPR033463">
    <property type="entry name" value="sCache_3"/>
</dbReference>
<evidence type="ECO:0000256" key="1">
    <source>
        <dbReference type="ARBA" id="ARBA00000085"/>
    </source>
</evidence>
<proteinExistence type="predicted"/>
<evidence type="ECO:0000313" key="18">
    <source>
        <dbReference type="Proteomes" id="UP000276055"/>
    </source>
</evidence>
<dbReference type="GO" id="GO:0005886">
    <property type="term" value="C:plasma membrane"/>
    <property type="evidence" value="ECO:0007669"/>
    <property type="project" value="UniProtKB-SubCell"/>
</dbReference>
<evidence type="ECO:0000256" key="6">
    <source>
        <dbReference type="ARBA" id="ARBA00022679"/>
    </source>
</evidence>
<evidence type="ECO:0000256" key="3">
    <source>
        <dbReference type="ARBA" id="ARBA00012438"/>
    </source>
</evidence>
<dbReference type="EMBL" id="RBIR01000001">
    <property type="protein sequence ID" value="RKR30184.1"/>
    <property type="molecule type" value="Genomic_DNA"/>
</dbReference>
<dbReference type="Gene3D" id="3.30.450.20">
    <property type="entry name" value="PAS domain"/>
    <property type="match status" value="2"/>
</dbReference>
<dbReference type="InterPro" id="IPR000014">
    <property type="entry name" value="PAS"/>
</dbReference>
<evidence type="ECO:0000256" key="9">
    <source>
        <dbReference type="ARBA" id="ARBA00022777"/>
    </source>
</evidence>
<keyword evidence="11 15" id="KW-1133">Transmembrane helix</keyword>
<dbReference type="CDD" id="cd00130">
    <property type="entry name" value="PAS"/>
    <property type="match status" value="1"/>
</dbReference>
<evidence type="ECO:0000256" key="13">
    <source>
        <dbReference type="ARBA" id="ARBA00023136"/>
    </source>
</evidence>
<dbReference type="PANTHER" id="PTHR43547:SF10">
    <property type="entry name" value="SENSOR HISTIDINE KINASE DCUS"/>
    <property type="match status" value="1"/>
</dbReference>
<dbReference type="Gene3D" id="1.10.287.130">
    <property type="match status" value="1"/>
</dbReference>
<reference evidence="17 18" key="1">
    <citation type="submission" date="2018-10" db="EMBL/GenBank/DDBJ databases">
        <title>Genomic Encyclopedia of Type Strains, Phase IV (KMG-IV): sequencing the most valuable type-strain genomes for metagenomic binning, comparative biology and taxonomic classification.</title>
        <authorList>
            <person name="Goeker M."/>
        </authorList>
    </citation>
    <scope>NUCLEOTIDE SEQUENCE [LARGE SCALE GENOMIC DNA]</scope>
    <source>
        <strain evidence="17 18">DSM 25586</strain>
    </source>
</reference>
<evidence type="ECO:0000256" key="8">
    <source>
        <dbReference type="ARBA" id="ARBA00022741"/>
    </source>
</evidence>
<evidence type="ECO:0000256" key="2">
    <source>
        <dbReference type="ARBA" id="ARBA00004651"/>
    </source>
</evidence>
<evidence type="ECO:0000259" key="16">
    <source>
        <dbReference type="PROSITE" id="PS50109"/>
    </source>
</evidence>
<dbReference type="InterPro" id="IPR016120">
    <property type="entry name" value="Sig_transdc_His_kin_SpoOB"/>
</dbReference>
<evidence type="ECO:0000256" key="14">
    <source>
        <dbReference type="SAM" id="MobiDB-lite"/>
    </source>
</evidence>
<dbReference type="PANTHER" id="PTHR43547">
    <property type="entry name" value="TWO-COMPONENT HISTIDINE KINASE"/>
    <property type="match status" value="1"/>
</dbReference>
<dbReference type="InterPro" id="IPR029151">
    <property type="entry name" value="Sensor-like_sf"/>
</dbReference>